<dbReference type="PANTHER" id="PTHR33608:SF6">
    <property type="entry name" value="BLL2464 PROTEIN"/>
    <property type="match status" value="1"/>
</dbReference>
<feature type="domain" description="DUF58" evidence="1">
    <location>
        <begin position="64"/>
        <end position="269"/>
    </location>
</feature>
<dbReference type="RefSeq" id="WP_243735507.1">
    <property type="nucleotide sequence ID" value="NZ_SNYW01000006.1"/>
</dbReference>
<evidence type="ECO:0000259" key="1">
    <source>
        <dbReference type="Pfam" id="PF01882"/>
    </source>
</evidence>
<name>A0A4R6WUD5_9PROT</name>
<evidence type="ECO:0000313" key="2">
    <source>
        <dbReference type="EMBL" id="TDQ84009.1"/>
    </source>
</evidence>
<accession>A0A4R6WUD5</accession>
<reference evidence="2 3" key="1">
    <citation type="submission" date="2019-03" db="EMBL/GenBank/DDBJ databases">
        <title>Genomic Encyclopedia of Type Strains, Phase III (KMG-III): the genomes of soil and plant-associated and newly described type strains.</title>
        <authorList>
            <person name="Whitman W."/>
        </authorList>
    </citation>
    <scope>NUCLEOTIDE SEQUENCE [LARGE SCALE GENOMIC DNA]</scope>
    <source>
        <strain evidence="2 3">CGMCC 1.7660</strain>
    </source>
</reference>
<sequence length="310" mass="34341">MARSILKELTRERAPLAPEGIKAAAADTAARLPALLLAAERIAATIEQGVHGRRRTGPGEVFWQYRSYSPGDELRRLDWRASAKSDRLYLRQLEWSASQSVYLWCDLSPSMDYASRGDLPAKGERALVLTLALAAVLVRAGERVGLLGHAERPRTGRHAVEQLAERLLLMSPAARQESLPPQGDIPAHAHAVLVSDFLTPLEDLSSVIGRLAHRGVHGHLLQVLDPAEMAMPFKGRVRFLGAENEGELLMSRAEHVREQYVTRLAQHQAGIRDLARHARWSVSEHVTDGSAAGALLQVYQWLAADRRLRR</sequence>
<protein>
    <submittedName>
        <fullName evidence="2">Uncharacterized protein DUF58</fullName>
    </submittedName>
</protein>
<proteinExistence type="predicted"/>
<comment type="caution">
    <text evidence="2">The sequence shown here is derived from an EMBL/GenBank/DDBJ whole genome shotgun (WGS) entry which is preliminary data.</text>
</comment>
<dbReference type="AlphaFoldDB" id="A0A4R6WUD5"/>
<evidence type="ECO:0000313" key="3">
    <source>
        <dbReference type="Proteomes" id="UP000295783"/>
    </source>
</evidence>
<keyword evidence="3" id="KW-1185">Reference proteome</keyword>
<dbReference type="InterPro" id="IPR002881">
    <property type="entry name" value="DUF58"/>
</dbReference>
<dbReference type="Pfam" id="PF01882">
    <property type="entry name" value="DUF58"/>
    <property type="match status" value="1"/>
</dbReference>
<organism evidence="2 3">
    <name type="scientific">Dongia mobilis</name>
    <dbReference type="NCBI Taxonomy" id="578943"/>
    <lineage>
        <taxon>Bacteria</taxon>
        <taxon>Pseudomonadati</taxon>
        <taxon>Pseudomonadota</taxon>
        <taxon>Alphaproteobacteria</taxon>
        <taxon>Rhodospirillales</taxon>
        <taxon>Dongiaceae</taxon>
        <taxon>Dongia</taxon>
    </lineage>
</organism>
<gene>
    <name evidence="2" type="ORF">A8950_0555</name>
</gene>
<dbReference type="EMBL" id="SNYW01000006">
    <property type="protein sequence ID" value="TDQ84009.1"/>
    <property type="molecule type" value="Genomic_DNA"/>
</dbReference>
<dbReference type="Proteomes" id="UP000295783">
    <property type="component" value="Unassembled WGS sequence"/>
</dbReference>
<dbReference type="PANTHER" id="PTHR33608">
    <property type="entry name" value="BLL2464 PROTEIN"/>
    <property type="match status" value="1"/>
</dbReference>